<protein>
    <submittedName>
        <fullName evidence="3">SEC14-like protein 2</fullName>
    </submittedName>
</protein>
<dbReference type="PANTHER" id="PTHR23324">
    <property type="entry name" value="SEC14 RELATED PROTEIN"/>
    <property type="match status" value="1"/>
</dbReference>
<dbReference type="SUPFAM" id="SSF52087">
    <property type="entry name" value="CRAL/TRIO domain"/>
    <property type="match status" value="1"/>
</dbReference>
<dbReference type="PROSITE" id="PS50191">
    <property type="entry name" value="CRAL_TRIO"/>
    <property type="match status" value="1"/>
</dbReference>
<dbReference type="Gene3D" id="2.60.120.680">
    <property type="entry name" value="GOLD domain"/>
    <property type="match status" value="1"/>
</dbReference>
<dbReference type="GO" id="GO:0005737">
    <property type="term" value="C:cytoplasm"/>
    <property type="evidence" value="ECO:0007669"/>
    <property type="project" value="TreeGrafter"/>
</dbReference>
<reference evidence="3 4" key="1">
    <citation type="submission" date="2017-12" db="EMBL/GenBank/DDBJ databases">
        <title>Hemimetabolous genomes reveal molecular basis of termite eusociality.</title>
        <authorList>
            <person name="Harrison M.C."/>
            <person name="Jongepier E."/>
            <person name="Robertson H.M."/>
            <person name="Arning N."/>
            <person name="Bitard-Feildel T."/>
            <person name="Chao H."/>
            <person name="Childers C.P."/>
            <person name="Dinh H."/>
            <person name="Doddapaneni H."/>
            <person name="Dugan S."/>
            <person name="Gowin J."/>
            <person name="Greiner C."/>
            <person name="Han Y."/>
            <person name="Hu H."/>
            <person name="Hughes D.S.T."/>
            <person name="Huylmans A.-K."/>
            <person name="Kemena C."/>
            <person name="Kremer L.P.M."/>
            <person name="Lee S.L."/>
            <person name="Lopez-Ezquerra A."/>
            <person name="Mallet L."/>
            <person name="Monroy-Kuhn J.M."/>
            <person name="Moser A."/>
            <person name="Murali S.C."/>
            <person name="Muzny D.M."/>
            <person name="Otani S."/>
            <person name="Piulachs M.-D."/>
            <person name="Poelchau M."/>
            <person name="Qu J."/>
            <person name="Schaub F."/>
            <person name="Wada-Katsumata A."/>
            <person name="Worley K.C."/>
            <person name="Xie Q."/>
            <person name="Ylla G."/>
            <person name="Poulsen M."/>
            <person name="Gibbs R.A."/>
            <person name="Schal C."/>
            <person name="Richards S."/>
            <person name="Belles X."/>
            <person name="Korb J."/>
            <person name="Bornberg-Bauer E."/>
        </authorList>
    </citation>
    <scope>NUCLEOTIDE SEQUENCE [LARGE SCALE GENOMIC DNA]</scope>
    <source>
        <tissue evidence="3">Whole body</tissue>
    </source>
</reference>
<dbReference type="InterPro" id="IPR036273">
    <property type="entry name" value="CRAL/TRIO_N_dom_sf"/>
</dbReference>
<organism evidence="3 4">
    <name type="scientific">Cryptotermes secundus</name>
    <dbReference type="NCBI Taxonomy" id="105785"/>
    <lineage>
        <taxon>Eukaryota</taxon>
        <taxon>Metazoa</taxon>
        <taxon>Ecdysozoa</taxon>
        <taxon>Arthropoda</taxon>
        <taxon>Hexapoda</taxon>
        <taxon>Insecta</taxon>
        <taxon>Pterygota</taxon>
        <taxon>Neoptera</taxon>
        <taxon>Polyneoptera</taxon>
        <taxon>Dictyoptera</taxon>
        <taxon>Blattodea</taxon>
        <taxon>Blattoidea</taxon>
        <taxon>Termitoidae</taxon>
        <taxon>Kalotermitidae</taxon>
        <taxon>Cryptotermitinae</taxon>
        <taxon>Cryptotermes</taxon>
    </lineage>
</organism>
<dbReference type="EMBL" id="NEVH01026394">
    <property type="protein sequence ID" value="PNF14251.1"/>
    <property type="molecule type" value="Genomic_DNA"/>
</dbReference>
<dbReference type="InterPro" id="IPR009038">
    <property type="entry name" value="GOLD_dom"/>
</dbReference>
<dbReference type="SUPFAM" id="SSF46938">
    <property type="entry name" value="CRAL/TRIO N-terminal domain"/>
    <property type="match status" value="1"/>
</dbReference>
<dbReference type="Pfam" id="PF00650">
    <property type="entry name" value="CRAL_TRIO"/>
    <property type="match status" value="1"/>
</dbReference>
<dbReference type="CDD" id="cd00170">
    <property type="entry name" value="SEC14"/>
    <property type="match status" value="1"/>
</dbReference>
<accession>A0A2J7PD46</accession>
<feature type="domain" description="GOLD" evidence="2">
    <location>
        <begin position="282"/>
        <end position="383"/>
    </location>
</feature>
<dbReference type="PRINTS" id="PR00180">
    <property type="entry name" value="CRETINALDHBP"/>
</dbReference>
<dbReference type="AlphaFoldDB" id="A0A2J7PD46"/>
<dbReference type="InterPro" id="IPR036598">
    <property type="entry name" value="GOLD_dom_sf"/>
</dbReference>
<feature type="domain" description="CRAL-TRIO" evidence="1">
    <location>
        <begin position="73"/>
        <end position="250"/>
    </location>
</feature>
<dbReference type="Proteomes" id="UP000235965">
    <property type="component" value="Unassembled WGS sequence"/>
</dbReference>
<dbReference type="InParanoid" id="A0A2J7PD46"/>
<evidence type="ECO:0000313" key="3">
    <source>
        <dbReference type="EMBL" id="PNF14251.1"/>
    </source>
</evidence>
<evidence type="ECO:0000259" key="2">
    <source>
        <dbReference type="PROSITE" id="PS50866"/>
    </source>
</evidence>
<dbReference type="PROSITE" id="PS50866">
    <property type="entry name" value="GOLD"/>
    <property type="match status" value="1"/>
</dbReference>
<sequence>MAPSLNLSDDQRFALMKLRRNVSDCSQSQHDDLFLLRWLRARNFNVEAAEKMLRDSLRWRDNWEVEKLRDWVPPEVMQKYYPSGISGYDKEGAPVIIVPFAGLDMWGMMHCINKSDFIKMTIKTLEMYMSIAREQAEKFGNEASKLICVMDMENFNIRQYAWRPAGEVVVALVQMYEANYPEILKACYIINAPKVFAIAFAVVKNFMNEHTLRKIQIIKSDPQKWQPILLASIEPDQLPAHFGGTLTDPDGNPRYATKVAQGGKIPKSYYTKKTDSTSPPLNDTFTTVVIKKGEKLNLPFIAPTENSILKWEFQSEGQDIKFGITCQDIDGTESTVVPVHKVNSHHSNEIGVITCPTPATYTVIFDNTNSYIRSKKIHYSIAMVSPLTAKDDDTEDDKITIQEG</sequence>
<dbReference type="InterPro" id="IPR011074">
    <property type="entry name" value="CRAL/TRIO_N_dom"/>
</dbReference>
<name>A0A2J7PD46_9NEOP</name>
<dbReference type="SMART" id="SM00516">
    <property type="entry name" value="SEC14"/>
    <property type="match status" value="1"/>
</dbReference>
<dbReference type="SUPFAM" id="SSF101576">
    <property type="entry name" value="Supernatant protein factor (SPF), C-terminal domain"/>
    <property type="match status" value="1"/>
</dbReference>
<dbReference type="PANTHER" id="PTHR23324:SF83">
    <property type="entry name" value="SEC14-LIKE PROTEIN 2"/>
    <property type="match status" value="1"/>
</dbReference>
<dbReference type="FunCoup" id="A0A2J7PD46">
    <property type="interactions" value="191"/>
</dbReference>
<dbReference type="Gene3D" id="3.40.525.10">
    <property type="entry name" value="CRAL-TRIO lipid binding domain"/>
    <property type="match status" value="1"/>
</dbReference>
<dbReference type="InterPro" id="IPR051064">
    <property type="entry name" value="SEC14/CRAL-TRIO_domain"/>
</dbReference>
<evidence type="ECO:0000313" key="4">
    <source>
        <dbReference type="Proteomes" id="UP000235965"/>
    </source>
</evidence>
<dbReference type="OrthoDB" id="1434354at2759"/>
<comment type="caution">
    <text evidence="3">The sequence shown here is derived from an EMBL/GenBank/DDBJ whole genome shotgun (WGS) entry which is preliminary data.</text>
</comment>
<dbReference type="InterPro" id="IPR001251">
    <property type="entry name" value="CRAL-TRIO_dom"/>
</dbReference>
<dbReference type="Pfam" id="PF03765">
    <property type="entry name" value="CRAL_TRIO_N"/>
    <property type="match status" value="1"/>
</dbReference>
<evidence type="ECO:0000259" key="1">
    <source>
        <dbReference type="PROSITE" id="PS50191"/>
    </source>
</evidence>
<proteinExistence type="predicted"/>
<dbReference type="InterPro" id="IPR036865">
    <property type="entry name" value="CRAL-TRIO_dom_sf"/>
</dbReference>
<keyword evidence="4" id="KW-1185">Reference proteome</keyword>
<dbReference type="SMART" id="SM01100">
    <property type="entry name" value="CRAL_TRIO_N"/>
    <property type="match status" value="1"/>
</dbReference>
<gene>
    <name evidence="3" type="ORF">B7P43_G12208</name>
</gene>
<dbReference type="STRING" id="105785.A0A2J7PD46"/>